<reference evidence="1" key="1">
    <citation type="submission" date="2020-01" db="EMBL/GenBank/DDBJ databases">
        <authorList>
            <person name="Meier V. D."/>
            <person name="Meier V D."/>
        </authorList>
    </citation>
    <scope>NUCLEOTIDE SEQUENCE</scope>
    <source>
        <strain evidence="1">HLG_WM_MAG_06</strain>
    </source>
</reference>
<accession>A0A6S6RSN7</accession>
<gene>
    <name evidence="1" type="ORF">HELGO_WM11254</name>
</gene>
<dbReference type="InterPro" id="IPR038570">
    <property type="entry name" value="HicA_sf"/>
</dbReference>
<evidence type="ECO:0008006" key="2">
    <source>
        <dbReference type="Google" id="ProtNLM"/>
    </source>
</evidence>
<dbReference type="Gene3D" id="3.30.920.30">
    <property type="entry name" value="Hypothetical protein"/>
    <property type="match status" value="1"/>
</dbReference>
<organism evidence="1">
    <name type="scientific">uncultured Sulfurovum sp</name>
    <dbReference type="NCBI Taxonomy" id="269237"/>
    <lineage>
        <taxon>Bacteria</taxon>
        <taxon>Pseudomonadati</taxon>
        <taxon>Campylobacterota</taxon>
        <taxon>Epsilonproteobacteria</taxon>
        <taxon>Campylobacterales</taxon>
        <taxon>Sulfurovaceae</taxon>
        <taxon>Sulfurovum</taxon>
        <taxon>environmental samples</taxon>
    </lineage>
</organism>
<dbReference type="AlphaFoldDB" id="A0A6S6RSN7"/>
<sequence>MKNNPKDVRFEDLKKLLVSHGYEPNNTGGSHWVFRKDGCSDEVVPYKKPVKAYYVIRALKSLGVYDEE</sequence>
<evidence type="ECO:0000313" key="1">
    <source>
        <dbReference type="EMBL" id="CAA6799175.1"/>
    </source>
</evidence>
<name>A0A6S6RSN7_9BACT</name>
<protein>
    <recommendedName>
        <fullName evidence="2">Type II toxin-antitoxin system HicA family toxin</fullName>
    </recommendedName>
</protein>
<dbReference type="SUPFAM" id="SSF54786">
    <property type="entry name" value="YcfA/nrd intein domain"/>
    <property type="match status" value="1"/>
</dbReference>
<proteinExistence type="predicted"/>
<dbReference type="EMBL" id="CACVAP010000015">
    <property type="protein sequence ID" value="CAA6799175.1"/>
    <property type="molecule type" value="Genomic_DNA"/>
</dbReference>